<dbReference type="NCBIfam" id="NF006958">
    <property type="entry name" value="PRK09435.1"/>
    <property type="match status" value="1"/>
</dbReference>
<dbReference type="SUPFAM" id="SSF52540">
    <property type="entry name" value="P-loop containing nucleoside triphosphate hydrolases"/>
    <property type="match status" value="1"/>
</dbReference>
<organism evidence="2 3">
    <name type="scientific">Chaetoceros tenuissimus</name>
    <dbReference type="NCBI Taxonomy" id="426638"/>
    <lineage>
        <taxon>Eukaryota</taxon>
        <taxon>Sar</taxon>
        <taxon>Stramenopiles</taxon>
        <taxon>Ochrophyta</taxon>
        <taxon>Bacillariophyta</taxon>
        <taxon>Coscinodiscophyceae</taxon>
        <taxon>Chaetocerotophycidae</taxon>
        <taxon>Chaetocerotales</taxon>
        <taxon>Chaetocerotaceae</taxon>
        <taxon>Chaetoceros</taxon>
    </lineage>
</organism>
<dbReference type="GO" id="GO:0003924">
    <property type="term" value="F:GTPase activity"/>
    <property type="evidence" value="ECO:0007669"/>
    <property type="project" value="InterPro"/>
</dbReference>
<dbReference type="GO" id="GO:0005525">
    <property type="term" value="F:GTP binding"/>
    <property type="evidence" value="ECO:0007669"/>
    <property type="project" value="InterPro"/>
</dbReference>
<keyword evidence="3" id="KW-1185">Reference proteome</keyword>
<gene>
    <name evidence="2" type="ORF">CTEN210_13287</name>
</gene>
<dbReference type="Proteomes" id="UP001054902">
    <property type="component" value="Unassembled WGS sequence"/>
</dbReference>
<dbReference type="InterPro" id="IPR005129">
    <property type="entry name" value="GTPase_ArgK"/>
</dbReference>
<comment type="similarity">
    <text evidence="1">Belongs to the SIMIBI class G3E GTPase family. ArgK/MeaB subfamily.</text>
</comment>
<dbReference type="Gene3D" id="3.40.50.300">
    <property type="entry name" value="P-loop containing nucleotide triphosphate hydrolases"/>
    <property type="match status" value="1"/>
</dbReference>
<dbReference type="Gene3D" id="1.10.287.130">
    <property type="match status" value="1"/>
</dbReference>
<dbReference type="PANTHER" id="PTHR23408">
    <property type="entry name" value="METHYLMALONYL-COA MUTASE"/>
    <property type="match status" value="1"/>
</dbReference>
<dbReference type="Gene3D" id="1.20.5.170">
    <property type="match status" value="1"/>
</dbReference>
<dbReference type="GO" id="GO:0005737">
    <property type="term" value="C:cytoplasm"/>
    <property type="evidence" value="ECO:0007669"/>
    <property type="project" value="TreeGrafter"/>
</dbReference>
<comment type="caution">
    <text evidence="2">The sequence shown here is derived from an EMBL/GenBank/DDBJ whole genome shotgun (WGS) entry which is preliminary data.</text>
</comment>
<dbReference type="PANTHER" id="PTHR23408:SF3">
    <property type="entry name" value="METHYLMALONIC ACIDURIA TYPE A PROTEIN, MITOCHONDRIAL"/>
    <property type="match status" value="1"/>
</dbReference>
<proteinExistence type="inferred from homology"/>
<sequence length="392" mass="43074">MISTLHNSICTLRWRNATRIYRRVLSSSSTSTIEMTANTKTLAEAILAPLESTPSSTSTTDTKQITKAMMKQRQALSKAITLIESHSIKHMQQGDLLLNHVIQHQDASRKAFRVGIAGAPGAGKSSLIESLGKYILNEYDLELKMAVVCIDPSSSQTGGSILGDKTRMMELSHHPRAFVRPSPSKGVLGGLSSYSNDVVSLCEAAGYDFIIVETVGLGQSEVDISQVVDMTILVVSPAGGDGLQGVKKGILEVADIILVNKADGHLLQAAKMTKNEYKGATCYFRSRMDEWPVPPVLLASAETGDGLKELWQEISKYKSIVLKNGFFQKKRTSQSRYWMWSHMQELLTRKIHSDEKIRETATDLEKALEEGALAPRAAATDLFNLISRSFKQ</sequence>
<accession>A0AAD3D4W6</accession>
<dbReference type="NCBIfam" id="TIGR00750">
    <property type="entry name" value="lao"/>
    <property type="match status" value="1"/>
</dbReference>
<evidence type="ECO:0000313" key="2">
    <source>
        <dbReference type="EMBL" id="GFH56811.1"/>
    </source>
</evidence>
<dbReference type="CDD" id="cd03114">
    <property type="entry name" value="MMAA-like"/>
    <property type="match status" value="1"/>
</dbReference>
<protein>
    <recommendedName>
        <fullName evidence="4">AAA+ ATPase domain-containing protein</fullName>
    </recommendedName>
</protein>
<reference evidence="2 3" key="1">
    <citation type="journal article" date="2021" name="Sci. Rep.">
        <title>The genome of the diatom Chaetoceros tenuissimus carries an ancient integrated fragment of an extant virus.</title>
        <authorList>
            <person name="Hongo Y."/>
            <person name="Kimura K."/>
            <person name="Takaki Y."/>
            <person name="Yoshida Y."/>
            <person name="Baba S."/>
            <person name="Kobayashi G."/>
            <person name="Nagasaki K."/>
            <person name="Hano T."/>
            <person name="Tomaru Y."/>
        </authorList>
    </citation>
    <scope>NUCLEOTIDE SEQUENCE [LARGE SCALE GENOMIC DNA]</scope>
    <source>
        <strain evidence="2 3">NIES-3715</strain>
    </source>
</reference>
<evidence type="ECO:0008006" key="4">
    <source>
        <dbReference type="Google" id="ProtNLM"/>
    </source>
</evidence>
<dbReference type="Pfam" id="PF03308">
    <property type="entry name" value="MeaB"/>
    <property type="match status" value="1"/>
</dbReference>
<dbReference type="EMBL" id="BLLK01000056">
    <property type="protein sequence ID" value="GFH56811.1"/>
    <property type="molecule type" value="Genomic_DNA"/>
</dbReference>
<name>A0AAD3D4W6_9STRA</name>
<dbReference type="AlphaFoldDB" id="A0AAD3D4W6"/>
<evidence type="ECO:0000256" key="1">
    <source>
        <dbReference type="ARBA" id="ARBA00009625"/>
    </source>
</evidence>
<evidence type="ECO:0000313" key="3">
    <source>
        <dbReference type="Proteomes" id="UP001054902"/>
    </source>
</evidence>
<dbReference type="InterPro" id="IPR027417">
    <property type="entry name" value="P-loop_NTPase"/>
</dbReference>